<dbReference type="Proteomes" id="UP000007374">
    <property type="component" value="Unassembled WGS sequence"/>
</dbReference>
<feature type="region of interest" description="Disordered" evidence="1">
    <location>
        <begin position="62"/>
        <end position="88"/>
    </location>
</feature>
<dbReference type="AlphaFoldDB" id="K2N9L8"/>
<organism evidence="2 3">
    <name type="scientific">Nitratireductor indicus C115</name>
    <dbReference type="NCBI Taxonomy" id="1231190"/>
    <lineage>
        <taxon>Bacteria</taxon>
        <taxon>Pseudomonadati</taxon>
        <taxon>Pseudomonadota</taxon>
        <taxon>Alphaproteobacteria</taxon>
        <taxon>Hyphomicrobiales</taxon>
        <taxon>Phyllobacteriaceae</taxon>
        <taxon>Nitratireductor</taxon>
    </lineage>
</organism>
<gene>
    <name evidence="2" type="ORF">NA8A_00835</name>
</gene>
<dbReference type="STRING" id="721133.SAMN05216176_102168"/>
<name>K2N9L8_9HYPH</name>
<sequence>METSHTTATRALHRIALQRLLSMVAALLLAFSGAPAGGPLLFEPGQPALSGTLQITPAALAEHGQAKQTAQANGQHQAGLTRGTDGPVALLPDDHVRLEEWTPPALRIGRTNHLARLETRAYRSRAPPLSV</sequence>
<proteinExistence type="predicted"/>
<accession>K2N9L8</accession>
<dbReference type="EMBL" id="AMSI01000001">
    <property type="protein sequence ID" value="EKF44243.1"/>
    <property type="molecule type" value="Genomic_DNA"/>
</dbReference>
<reference evidence="2 3" key="1">
    <citation type="journal article" date="2012" name="J. Bacteriol.">
        <title>Genome Sequence of Nitratireductor indicus Type Strain C115.</title>
        <authorList>
            <person name="Lai Q."/>
            <person name="Li G."/>
            <person name="Yu Z."/>
            <person name="Shao Z."/>
        </authorList>
    </citation>
    <scope>NUCLEOTIDE SEQUENCE [LARGE SCALE GENOMIC DNA]</scope>
    <source>
        <strain evidence="2 3">C115</strain>
    </source>
</reference>
<evidence type="ECO:0000313" key="2">
    <source>
        <dbReference type="EMBL" id="EKF44243.1"/>
    </source>
</evidence>
<evidence type="ECO:0000256" key="1">
    <source>
        <dbReference type="SAM" id="MobiDB-lite"/>
    </source>
</evidence>
<evidence type="ECO:0000313" key="3">
    <source>
        <dbReference type="Proteomes" id="UP000007374"/>
    </source>
</evidence>
<feature type="compositionally biased region" description="Polar residues" evidence="1">
    <location>
        <begin position="66"/>
        <end position="78"/>
    </location>
</feature>
<keyword evidence="3" id="KW-1185">Reference proteome</keyword>
<dbReference type="PATRIC" id="fig|1231190.3.peg.178"/>
<protein>
    <submittedName>
        <fullName evidence="2">Uncharacterized protein</fullName>
    </submittedName>
</protein>
<comment type="caution">
    <text evidence="2">The sequence shown here is derived from an EMBL/GenBank/DDBJ whole genome shotgun (WGS) entry which is preliminary data.</text>
</comment>